<dbReference type="GO" id="GO:0005829">
    <property type="term" value="C:cytosol"/>
    <property type="evidence" value="ECO:0007669"/>
    <property type="project" value="TreeGrafter"/>
</dbReference>
<dbReference type="KEGG" id="ftj:FTUN_8766"/>
<accession>A0A6M5Z5N2</accession>
<dbReference type="GO" id="GO:0003677">
    <property type="term" value="F:DNA binding"/>
    <property type="evidence" value="ECO:0007669"/>
    <property type="project" value="UniProtKB-KW"/>
</dbReference>
<evidence type="ECO:0000313" key="2">
    <source>
        <dbReference type="EMBL" id="QJX01127.1"/>
    </source>
</evidence>
<dbReference type="InterPro" id="IPR000944">
    <property type="entry name" value="Tscrpt_reg_Rrf2"/>
</dbReference>
<dbReference type="PROSITE" id="PS51197">
    <property type="entry name" value="HTH_RRF2_2"/>
    <property type="match status" value="1"/>
</dbReference>
<organism evidence="2 3">
    <name type="scientific">Frigoriglobus tundricola</name>
    <dbReference type="NCBI Taxonomy" id="2774151"/>
    <lineage>
        <taxon>Bacteria</taxon>
        <taxon>Pseudomonadati</taxon>
        <taxon>Planctomycetota</taxon>
        <taxon>Planctomycetia</taxon>
        <taxon>Gemmatales</taxon>
        <taxon>Gemmataceae</taxon>
        <taxon>Frigoriglobus</taxon>
    </lineage>
</organism>
<dbReference type="Pfam" id="PF02082">
    <property type="entry name" value="Rrf2"/>
    <property type="match status" value="1"/>
</dbReference>
<dbReference type="Proteomes" id="UP000503447">
    <property type="component" value="Chromosome"/>
</dbReference>
<sequence length="154" mass="16926">MRLSRKTDYALRALMTLVDRWGQGPISMNELAKKNDVPKKFLEHIMLDLKSQGWVDSSPGRTGGYVLAQPPERITLGQVVRHFDGILAPIGCVSQSQPEACSQSATCRFRRVMLDVRNATAAYLDGATLAQVARHEPVAHREVLTLGLVDGDGI</sequence>
<dbReference type="EMBL" id="CP053452">
    <property type="protein sequence ID" value="QJX01127.1"/>
    <property type="molecule type" value="Genomic_DNA"/>
</dbReference>
<gene>
    <name evidence="2" type="ORF">FTUN_8766</name>
</gene>
<dbReference type="SUPFAM" id="SSF46785">
    <property type="entry name" value="Winged helix' DNA-binding domain"/>
    <property type="match status" value="1"/>
</dbReference>
<dbReference type="PANTHER" id="PTHR33221">
    <property type="entry name" value="WINGED HELIX-TURN-HELIX TRANSCRIPTIONAL REGULATOR, RRF2 FAMILY"/>
    <property type="match status" value="1"/>
</dbReference>
<keyword evidence="3" id="KW-1185">Reference proteome</keyword>
<dbReference type="RefSeq" id="WP_171475736.1">
    <property type="nucleotide sequence ID" value="NZ_CP053452.2"/>
</dbReference>
<dbReference type="NCBIfam" id="TIGR00738">
    <property type="entry name" value="rrf2_super"/>
    <property type="match status" value="1"/>
</dbReference>
<dbReference type="PANTHER" id="PTHR33221:SF5">
    <property type="entry name" value="HTH-TYPE TRANSCRIPTIONAL REGULATOR ISCR"/>
    <property type="match status" value="1"/>
</dbReference>
<dbReference type="AlphaFoldDB" id="A0A6M5Z5N2"/>
<name>A0A6M5Z5N2_9BACT</name>
<protein>
    <submittedName>
        <fullName evidence="2">Transcriptional regulator, BadM/Rrf2 family</fullName>
    </submittedName>
</protein>
<proteinExistence type="predicted"/>
<dbReference type="GO" id="GO:0003700">
    <property type="term" value="F:DNA-binding transcription factor activity"/>
    <property type="evidence" value="ECO:0007669"/>
    <property type="project" value="TreeGrafter"/>
</dbReference>
<evidence type="ECO:0000313" key="3">
    <source>
        <dbReference type="Proteomes" id="UP000503447"/>
    </source>
</evidence>
<dbReference type="Gene3D" id="1.10.10.10">
    <property type="entry name" value="Winged helix-like DNA-binding domain superfamily/Winged helix DNA-binding domain"/>
    <property type="match status" value="1"/>
</dbReference>
<evidence type="ECO:0000256" key="1">
    <source>
        <dbReference type="ARBA" id="ARBA00023125"/>
    </source>
</evidence>
<keyword evidence="1" id="KW-0238">DNA-binding</keyword>
<dbReference type="InterPro" id="IPR036390">
    <property type="entry name" value="WH_DNA-bd_sf"/>
</dbReference>
<dbReference type="InterPro" id="IPR036388">
    <property type="entry name" value="WH-like_DNA-bd_sf"/>
</dbReference>
<reference evidence="3" key="1">
    <citation type="submission" date="2020-05" db="EMBL/GenBank/DDBJ databases">
        <title>Frigoriglobus tundricola gen. nov., sp. nov., a psychrotolerant cellulolytic planctomycete of the family Gemmataceae with two divergent copies of 16S rRNA gene.</title>
        <authorList>
            <person name="Kulichevskaya I.S."/>
            <person name="Ivanova A.A."/>
            <person name="Naumoff D.G."/>
            <person name="Beletsky A.V."/>
            <person name="Rijpstra W.I.C."/>
            <person name="Sinninghe Damste J.S."/>
            <person name="Mardanov A.V."/>
            <person name="Ravin N.V."/>
            <person name="Dedysh S.N."/>
        </authorList>
    </citation>
    <scope>NUCLEOTIDE SEQUENCE [LARGE SCALE GENOMIC DNA]</scope>
    <source>
        <strain evidence="3">PL17</strain>
    </source>
</reference>